<evidence type="ECO:0000313" key="3">
    <source>
        <dbReference type="Proteomes" id="UP001597092"/>
    </source>
</evidence>
<dbReference type="EMBL" id="JBHUDP010000002">
    <property type="protein sequence ID" value="MFD1685705.1"/>
    <property type="molecule type" value="Genomic_DNA"/>
</dbReference>
<reference evidence="2 3" key="1">
    <citation type="journal article" date="2019" name="Int. J. Syst. Evol. Microbiol.">
        <title>The Global Catalogue of Microorganisms (GCM) 10K type strain sequencing project: providing services to taxonomists for standard genome sequencing and annotation.</title>
        <authorList>
            <consortium name="The Broad Institute Genomics Platform"/>
            <consortium name="The Broad Institute Genome Sequencing Center for Infectious Disease"/>
            <person name="Wu L."/>
            <person name="Ma J."/>
        </authorList>
    </citation>
    <scope>NUCLEOTIDE SEQUENCE [LARGE SCALE GENOMIC DNA]</scope>
    <source>
        <strain evidence="2 3">CGMCC 1.10387</strain>
    </source>
</reference>
<evidence type="ECO:0000256" key="1">
    <source>
        <dbReference type="SAM" id="MobiDB-lite"/>
    </source>
</evidence>
<comment type="caution">
    <text evidence="2">The sequence shown here is derived from an EMBL/GenBank/DDBJ whole genome shotgun (WGS) entry which is preliminary data.</text>
</comment>
<dbReference type="Gene3D" id="3.40.50.300">
    <property type="entry name" value="P-loop containing nucleotide triphosphate hydrolases"/>
    <property type="match status" value="1"/>
</dbReference>
<evidence type="ECO:0000313" key="2">
    <source>
        <dbReference type="EMBL" id="MFD1685705.1"/>
    </source>
</evidence>
<dbReference type="Proteomes" id="UP001597092">
    <property type="component" value="Unassembled WGS sequence"/>
</dbReference>
<dbReference type="InterPro" id="IPR027417">
    <property type="entry name" value="P-loop_NTPase"/>
</dbReference>
<organism evidence="2 3">
    <name type="scientific">Halobellus litoreus</name>
    <dbReference type="NCBI Taxonomy" id="755310"/>
    <lineage>
        <taxon>Archaea</taxon>
        <taxon>Methanobacteriati</taxon>
        <taxon>Methanobacteriota</taxon>
        <taxon>Stenosarchaea group</taxon>
        <taxon>Halobacteria</taxon>
        <taxon>Halobacteriales</taxon>
        <taxon>Haloferacaceae</taxon>
        <taxon>Halobellus</taxon>
    </lineage>
</organism>
<name>A0ABD6DUW8_9EURY</name>
<proteinExistence type="predicted"/>
<feature type="region of interest" description="Disordered" evidence="1">
    <location>
        <begin position="1"/>
        <end position="41"/>
    </location>
</feature>
<protein>
    <submittedName>
        <fullName evidence="2">Uncharacterized protein</fullName>
    </submittedName>
</protein>
<sequence length="313" mass="33492">MRHETEPRSTDTAQSAGHPTRAAERNRDLVDRDESASEGGLLPSLDDGITLLDVAEGRGVSVLQALVLDHLLLNEGPAFWVDADGHATTTRLARLAPSQRLLDRVHVARGFTPYQHYSAVCDLSEEVNRQIRAAASGPDRSGARAAASPRTPSLVVAPAFDAQYRAADTLSKPHARTLQTRAIARLRACADAYDVPVLVTRTATDAFTGPIETAAERRLQCERTRLGPRFVGEEFETLVYPVAEDTYQTTFAYWRQVLGIRAEQVGLEPSAAPEWDAAATPVGTGVTATGETATLVADPLLDARGGSGDAGGQ</sequence>
<accession>A0ABD6DUW8</accession>
<gene>
    <name evidence="2" type="ORF">ACFSAS_08790</name>
</gene>
<dbReference type="AlphaFoldDB" id="A0ABD6DUW8"/>
<keyword evidence="3" id="KW-1185">Reference proteome</keyword>
<feature type="compositionally biased region" description="Basic and acidic residues" evidence="1">
    <location>
        <begin position="21"/>
        <end position="35"/>
    </location>
</feature>
<dbReference type="RefSeq" id="WP_256306229.1">
    <property type="nucleotide sequence ID" value="NZ_JANHAW010000001.1"/>
</dbReference>